<dbReference type="RefSeq" id="WP_271090561.1">
    <property type="nucleotide sequence ID" value="NZ_JAPJZH010000009.1"/>
</dbReference>
<comment type="caution">
    <text evidence="2">The sequence shown here is derived from an EMBL/GenBank/DDBJ whole genome shotgun (WGS) entry which is preliminary data.</text>
</comment>
<evidence type="ECO:0000313" key="3">
    <source>
        <dbReference type="Proteomes" id="UP001148313"/>
    </source>
</evidence>
<accession>A0ABT4VPY1</accession>
<dbReference type="Proteomes" id="UP001148313">
    <property type="component" value="Unassembled WGS sequence"/>
</dbReference>
<dbReference type="InterPro" id="IPR046087">
    <property type="entry name" value="DUF6105"/>
</dbReference>
<dbReference type="EMBL" id="JAPJZH010000009">
    <property type="protein sequence ID" value="MDA4846769.1"/>
    <property type="molecule type" value="Genomic_DNA"/>
</dbReference>
<name>A0ABT4VPY1_9HYPH</name>
<evidence type="ECO:0000313" key="2">
    <source>
        <dbReference type="EMBL" id="MDA4846769.1"/>
    </source>
</evidence>
<keyword evidence="1" id="KW-0812">Transmembrane</keyword>
<gene>
    <name evidence="2" type="ORF">OOZ53_15515</name>
</gene>
<keyword evidence="3" id="KW-1185">Reference proteome</keyword>
<organism evidence="2 3">
    <name type="scientific">Hoeflea poritis</name>
    <dbReference type="NCBI Taxonomy" id="2993659"/>
    <lineage>
        <taxon>Bacteria</taxon>
        <taxon>Pseudomonadati</taxon>
        <taxon>Pseudomonadota</taxon>
        <taxon>Alphaproteobacteria</taxon>
        <taxon>Hyphomicrobiales</taxon>
        <taxon>Rhizobiaceae</taxon>
        <taxon>Hoeflea</taxon>
    </lineage>
</organism>
<keyword evidence="1" id="KW-1133">Transmembrane helix</keyword>
<keyword evidence="1" id="KW-0472">Membrane</keyword>
<sequence>MKWFLILWFVPVALIASWYGLSYHDINFGFIMLSRQVHDLVFQVYGEMLGMPPDAIPPLLLKALVVDSLIVLAIACFRWRKQIRAWVQSRREAFAERPAEPAYPELPVESEESLSRAP</sequence>
<evidence type="ECO:0000256" key="1">
    <source>
        <dbReference type="SAM" id="Phobius"/>
    </source>
</evidence>
<protein>
    <submittedName>
        <fullName evidence="2">DUF6105 family protein</fullName>
    </submittedName>
</protein>
<proteinExistence type="predicted"/>
<feature type="transmembrane region" description="Helical" evidence="1">
    <location>
        <begin position="59"/>
        <end position="79"/>
    </location>
</feature>
<dbReference type="Pfam" id="PF19600">
    <property type="entry name" value="DUF6105"/>
    <property type="match status" value="1"/>
</dbReference>
<reference evidence="2" key="1">
    <citation type="submission" date="2022-11" db="EMBL/GenBank/DDBJ databases">
        <title>Hoeflea poritis sp. nov., isolated from scleractinian coral Porites lutea.</title>
        <authorList>
            <person name="Zhang G."/>
            <person name="Wei Q."/>
            <person name="Cai L."/>
        </authorList>
    </citation>
    <scope>NUCLEOTIDE SEQUENCE</scope>
    <source>
        <strain evidence="2">E7-10</strain>
    </source>
</reference>